<organism evidence="3 4">
    <name type="scientific">Calorimonas adulescens</name>
    <dbReference type="NCBI Taxonomy" id="2606906"/>
    <lineage>
        <taxon>Bacteria</taxon>
        <taxon>Bacillati</taxon>
        <taxon>Bacillota</taxon>
        <taxon>Clostridia</taxon>
        <taxon>Thermoanaerobacterales</taxon>
        <taxon>Thermoanaerobacteraceae</taxon>
        <taxon>Calorimonas</taxon>
    </lineage>
</organism>
<comment type="caution">
    <text evidence="3">The sequence shown here is derived from an EMBL/GenBank/DDBJ whole genome shotgun (WGS) entry which is preliminary data.</text>
</comment>
<feature type="transmembrane region" description="Helical" evidence="2">
    <location>
        <begin position="285"/>
        <end position="305"/>
    </location>
</feature>
<dbReference type="PANTHER" id="PTHR23528">
    <property type="match status" value="1"/>
</dbReference>
<feature type="transmembrane region" description="Helical" evidence="2">
    <location>
        <begin position="93"/>
        <end position="110"/>
    </location>
</feature>
<feature type="transmembrane region" description="Helical" evidence="2">
    <location>
        <begin position="311"/>
        <end position="334"/>
    </location>
</feature>
<protein>
    <submittedName>
        <fullName evidence="3">MFS transporter</fullName>
    </submittedName>
</protein>
<reference evidence="3 4" key="1">
    <citation type="submission" date="2019-08" db="EMBL/GenBank/DDBJ databases">
        <title>Calorimonas adulescens gen. nov., sp. nov., an anaerobic thermophilic bacterium from Sakhalin hot spring.</title>
        <authorList>
            <person name="Khomyakova M.A."/>
            <person name="Merkel A.Y."/>
            <person name="Novikov A."/>
            <person name="Bonch-Osmolovskaya E.A."/>
            <person name="Slobodkin A.I."/>
        </authorList>
    </citation>
    <scope>NUCLEOTIDE SEQUENCE [LARGE SCALE GENOMIC DNA]</scope>
    <source>
        <strain evidence="3 4">A05MB</strain>
    </source>
</reference>
<evidence type="ECO:0000313" key="3">
    <source>
        <dbReference type="EMBL" id="TZE81940.1"/>
    </source>
</evidence>
<keyword evidence="4" id="KW-1185">Reference proteome</keyword>
<feature type="transmembrane region" description="Helical" evidence="2">
    <location>
        <begin position="346"/>
        <end position="369"/>
    </location>
</feature>
<dbReference type="Gene3D" id="1.20.1250.20">
    <property type="entry name" value="MFS general substrate transporter like domains"/>
    <property type="match status" value="1"/>
</dbReference>
<feature type="transmembrane region" description="Helical" evidence="2">
    <location>
        <begin position="116"/>
        <end position="138"/>
    </location>
</feature>
<feature type="transmembrane region" description="Helical" evidence="2">
    <location>
        <begin position="33"/>
        <end position="55"/>
    </location>
</feature>
<evidence type="ECO:0000256" key="2">
    <source>
        <dbReference type="SAM" id="Phobius"/>
    </source>
</evidence>
<dbReference type="GO" id="GO:0022857">
    <property type="term" value="F:transmembrane transporter activity"/>
    <property type="evidence" value="ECO:0007669"/>
    <property type="project" value="InterPro"/>
</dbReference>
<keyword evidence="2" id="KW-0812">Transmembrane</keyword>
<feature type="transmembrane region" description="Helical" evidence="2">
    <location>
        <begin position="150"/>
        <end position="173"/>
    </location>
</feature>
<dbReference type="PANTHER" id="PTHR23528:SF1">
    <property type="entry name" value="MAJOR FACILITATOR SUPERFAMILY (MFS) PROFILE DOMAIN-CONTAINING PROTEIN"/>
    <property type="match status" value="1"/>
</dbReference>
<evidence type="ECO:0000256" key="1">
    <source>
        <dbReference type="ARBA" id="ARBA00004651"/>
    </source>
</evidence>
<feature type="transmembrane region" description="Helical" evidence="2">
    <location>
        <begin position="179"/>
        <end position="199"/>
    </location>
</feature>
<dbReference type="SUPFAM" id="SSF103473">
    <property type="entry name" value="MFS general substrate transporter"/>
    <property type="match status" value="1"/>
</dbReference>
<comment type="subcellular location">
    <subcellularLocation>
        <location evidence="1">Cell membrane</location>
        <topology evidence="1">Multi-pass membrane protein</topology>
    </subcellularLocation>
</comment>
<keyword evidence="2" id="KW-0472">Membrane</keyword>
<feature type="transmembrane region" description="Helical" evidence="2">
    <location>
        <begin position="375"/>
        <end position="392"/>
    </location>
</feature>
<feature type="transmembrane region" description="Helical" evidence="2">
    <location>
        <begin position="61"/>
        <end position="81"/>
    </location>
</feature>
<dbReference type="EMBL" id="VTPS01000009">
    <property type="protein sequence ID" value="TZE81940.1"/>
    <property type="molecule type" value="Genomic_DNA"/>
</dbReference>
<dbReference type="AlphaFoldDB" id="A0A5D8QBF8"/>
<evidence type="ECO:0000313" key="4">
    <source>
        <dbReference type="Proteomes" id="UP000322976"/>
    </source>
</evidence>
<accession>A0A5D8QBF8</accession>
<name>A0A5D8QBF8_9THEO</name>
<feature type="transmembrane region" description="Helical" evidence="2">
    <location>
        <begin position="232"/>
        <end position="253"/>
    </location>
</feature>
<dbReference type="InterPro" id="IPR011701">
    <property type="entry name" value="MFS"/>
</dbReference>
<sequence>MKAGHYTRFSLIKCGCVKYTGERGIRVEFKYAIGNFGIFYINTTISTFFVMVFRLNGIQNPAILFGTGLLMGAFIQPLIGIISDIYISKGRKIFIILGVLICVISTLLLFSKKGNIIFNVILFYIGFHLYQIPLSAFIPDNIEEDKLNTVSGLWNATGSLGSIVAPILGTIMLQKGYNYLFLGMFIVIIISAGIPLVLVKEKKGQFYNNNVINSLIIYLTDKNVRNFYISKCLWWGGLGAFLPFIMENLIFKGVSADEAGKICTVFMIFNCISSIFISRVKLGSVILPLAIALITFSGCNLLFYISSNIKWIFILIPIFGVSYGTIMVCSYNLMIRMIPKGEGGMYLGFDNIFVNIPQAISAFLVSSLAIYDKDIFLIISSSFMALACIYIYHSWDIS</sequence>
<dbReference type="GO" id="GO:0005886">
    <property type="term" value="C:plasma membrane"/>
    <property type="evidence" value="ECO:0007669"/>
    <property type="project" value="UniProtKB-SubCell"/>
</dbReference>
<gene>
    <name evidence="3" type="ORF">FWJ32_06805</name>
</gene>
<dbReference type="Pfam" id="PF07690">
    <property type="entry name" value="MFS_1"/>
    <property type="match status" value="2"/>
</dbReference>
<keyword evidence="2" id="KW-1133">Transmembrane helix</keyword>
<dbReference type="Proteomes" id="UP000322976">
    <property type="component" value="Unassembled WGS sequence"/>
</dbReference>
<proteinExistence type="predicted"/>
<dbReference type="InterPro" id="IPR036259">
    <property type="entry name" value="MFS_trans_sf"/>
</dbReference>